<keyword evidence="9" id="KW-0271">Exosome</keyword>
<dbReference type="Gene3D" id="3.40.1360.10">
    <property type="match status" value="1"/>
</dbReference>
<evidence type="ECO:0000256" key="7">
    <source>
        <dbReference type="ARBA" id="ARBA00022842"/>
    </source>
</evidence>
<evidence type="ECO:0000256" key="3">
    <source>
        <dbReference type="ARBA" id="ARBA00022679"/>
    </source>
</evidence>
<evidence type="ECO:0000256" key="2">
    <source>
        <dbReference type="ARBA" id="ARBA00022515"/>
    </source>
</evidence>
<dbReference type="InterPro" id="IPR020607">
    <property type="entry name" value="Primase_DnaG_arc"/>
</dbReference>
<evidence type="ECO:0000256" key="9">
    <source>
        <dbReference type="HAMAP-Rule" id="MF_00007"/>
    </source>
</evidence>
<dbReference type="PANTHER" id="PTHR30313">
    <property type="entry name" value="DNA PRIMASE"/>
    <property type="match status" value="1"/>
</dbReference>
<evidence type="ECO:0000256" key="6">
    <source>
        <dbReference type="ARBA" id="ARBA00022723"/>
    </source>
</evidence>
<dbReference type="SMART" id="SM00493">
    <property type="entry name" value="TOPRIM"/>
    <property type="match status" value="1"/>
</dbReference>
<keyword evidence="5 9" id="KW-0235">DNA replication</keyword>
<comment type="similarity">
    <text evidence="9">Belongs to the archaeal DnaG primase family.</text>
</comment>
<comment type="catalytic activity">
    <reaction evidence="9">
        <text>ssDNA + n NTP = ssDNA/pppN(pN)n-1 hybrid + (n-1) diphosphate.</text>
        <dbReference type="EC" id="2.7.7.101"/>
    </reaction>
</comment>
<keyword evidence="7" id="KW-0460">Magnesium</keyword>
<dbReference type="GO" id="GO:0008143">
    <property type="term" value="F:poly(A) binding"/>
    <property type="evidence" value="ECO:0007669"/>
    <property type="project" value="InterPro"/>
</dbReference>
<dbReference type="FunFam" id="3.40.1360.10:FF:000010">
    <property type="entry name" value="DNA primase DnaG"/>
    <property type="match status" value="1"/>
</dbReference>
<dbReference type="PROSITE" id="PS50880">
    <property type="entry name" value="TOPRIM"/>
    <property type="match status" value="1"/>
</dbReference>
<dbReference type="AlphaFoldDB" id="A0A497EW34"/>
<keyword evidence="8 9" id="KW-0804">Transcription</keyword>
<dbReference type="GO" id="GO:0000428">
    <property type="term" value="C:DNA-directed RNA polymerase complex"/>
    <property type="evidence" value="ECO:0007669"/>
    <property type="project" value="UniProtKB-KW"/>
</dbReference>
<keyword evidence="2 9" id="KW-0639">Primosome</keyword>
<comment type="subunit">
    <text evidence="9">Forms a ternary complex with MCM helicase and DNA. Component of the archaeal exosome complex.</text>
</comment>
<dbReference type="EC" id="2.7.7.101" evidence="9"/>
<evidence type="ECO:0000256" key="1">
    <source>
        <dbReference type="ARBA" id="ARBA00022478"/>
    </source>
</evidence>
<dbReference type="GO" id="GO:0003899">
    <property type="term" value="F:DNA-directed RNA polymerase activity"/>
    <property type="evidence" value="ECO:0007669"/>
    <property type="project" value="UniProtKB-UniRule"/>
</dbReference>
<comment type="function">
    <text evidence="9">RNA polymerase that catalyzes the synthesis of short RNA molecules used as primers for DNA polymerase during DNA replication. Also part of the exosome, which is a complex involved in RNA degradation. Acts as a poly(A)-binding protein that enhances the interaction between heteropolymeric, adenine-rich transcripts and the exosome.</text>
</comment>
<dbReference type="Proteomes" id="UP000272051">
    <property type="component" value="Unassembled WGS sequence"/>
</dbReference>
<evidence type="ECO:0000256" key="4">
    <source>
        <dbReference type="ARBA" id="ARBA00022695"/>
    </source>
</evidence>
<evidence type="ECO:0000313" key="11">
    <source>
        <dbReference type="EMBL" id="RLE51594.1"/>
    </source>
</evidence>
<dbReference type="HAMAP" id="MF_00007">
    <property type="entry name" value="DNA_primase_DnaG_arc"/>
    <property type="match status" value="1"/>
</dbReference>
<keyword evidence="4 9" id="KW-0548">Nucleotidyltransferase</keyword>
<evidence type="ECO:0000256" key="8">
    <source>
        <dbReference type="ARBA" id="ARBA00023163"/>
    </source>
</evidence>
<feature type="domain" description="Toprim" evidence="10">
    <location>
        <begin position="178"/>
        <end position="252"/>
    </location>
</feature>
<evidence type="ECO:0000256" key="5">
    <source>
        <dbReference type="ARBA" id="ARBA00022705"/>
    </source>
</evidence>
<gene>
    <name evidence="9" type="primary">dnaG</name>
    <name evidence="11" type="ORF">DRJ33_05560</name>
</gene>
<dbReference type="InterPro" id="IPR006171">
    <property type="entry name" value="TOPRIM_dom"/>
</dbReference>
<dbReference type="NCBIfam" id="NF003108">
    <property type="entry name" value="PRK04031.1-1"/>
    <property type="match status" value="1"/>
</dbReference>
<dbReference type="InterPro" id="IPR034154">
    <property type="entry name" value="TOPRIM_DnaG/twinkle"/>
</dbReference>
<organism evidence="11 12">
    <name type="scientific">Thermoproteota archaeon</name>
    <dbReference type="NCBI Taxonomy" id="2056631"/>
    <lineage>
        <taxon>Archaea</taxon>
        <taxon>Thermoproteota</taxon>
    </lineage>
</organism>
<evidence type="ECO:0000259" key="10">
    <source>
        <dbReference type="PROSITE" id="PS50880"/>
    </source>
</evidence>
<sequence length="401" mass="43873">MSEGKAMGGVPSTTKYIIHAKIEIDGVVEKPDVIGAIFGQTEGLLGDELDLRELQKSGRIGRIQVELDSKGGKSVGVVIVPSSLDKVETAIIASAIETIDKVGPCTAKVTIEKIEDAREEKRRRIIERAKEILRKWETEQGLELKEITEEVAKSIRALELVKYGEEGLPAGPEVDKSDTIIVVEGRADVINMLKHGYRNVIAIEGATVPETVRKLSKEKTVIAFVDGDRGGELVLKELLQVADVDYVAKAPAGKEVEELTGKEIAKCLRNKVPVEEYQARAEKAEEEYKPVEVKLDKELLSKVANIVDQVKALQGSLEALIVNENFEVSKKVPVRDLAETLQSEKAVAAVIFDGVVTQRIIDIAEDKGTKLLAGVRIGNVAKRPYNVVLMTIEELLKQLAT</sequence>
<reference evidence="11 12" key="1">
    <citation type="submission" date="2018-06" db="EMBL/GenBank/DDBJ databases">
        <title>Extensive metabolic versatility and redundancy in microbially diverse, dynamic hydrothermal sediments.</title>
        <authorList>
            <person name="Dombrowski N."/>
            <person name="Teske A."/>
            <person name="Baker B.J."/>
        </authorList>
    </citation>
    <scope>NUCLEOTIDE SEQUENCE [LARGE SCALE GENOMIC DNA]</scope>
    <source>
        <strain evidence="11">B34_G17</strain>
    </source>
</reference>
<dbReference type="InterPro" id="IPR050219">
    <property type="entry name" value="DnaG_primase"/>
</dbReference>
<dbReference type="GO" id="GO:0000178">
    <property type="term" value="C:exosome (RNase complex)"/>
    <property type="evidence" value="ECO:0007669"/>
    <property type="project" value="UniProtKB-KW"/>
</dbReference>
<comment type="caution">
    <text evidence="11">The sequence shown here is derived from an EMBL/GenBank/DDBJ whole genome shotgun (WGS) entry which is preliminary data.</text>
</comment>
<dbReference type="SUPFAM" id="SSF56731">
    <property type="entry name" value="DNA primase core"/>
    <property type="match status" value="1"/>
</dbReference>
<dbReference type="GO" id="GO:0006269">
    <property type="term" value="P:DNA replication, synthesis of primer"/>
    <property type="evidence" value="ECO:0007669"/>
    <property type="project" value="UniProtKB-UniRule"/>
</dbReference>
<keyword evidence="1 9" id="KW-0240">DNA-directed RNA polymerase</keyword>
<dbReference type="GO" id="GO:0005737">
    <property type="term" value="C:cytoplasm"/>
    <property type="evidence" value="ECO:0007669"/>
    <property type="project" value="TreeGrafter"/>
</dbReference>
<keyword evidence="3 9" id="KW-0808">Transferase</keyword>
<dbReference type="PANTHER" id="PTHR30313:SF2">
    <property type="entry name" value="DNA PRIMASE"/>
    <property type="match status" value="1"/>
</dbReference>
<dbReference type="GO" id="GO:0046872">
    <property type="term" value="F:metal ion binding"/>
    <property type="evidence" value="ECO:0007669"/>
    <property type="project" value="UniProtKB-KW"/>
</dbReference>
<proteinExistence type="inferred from homology"/>
<accession>A0A497EW34</accession>
<dbReference type="GO" id="GO:1990077">
    <property type="term" value="C:primosome complex"/>
    <property type="evidence" value="ECO:0007669"/>
    <property type="project" value="UniProtKB-KW"/>
</dbReference>
<dbReference type="CDD" id="cd01029">
    <property type="entry name" value="TOPRIM_primases"/>
    <property type="match status" value="1"/>
</dbReference>
<keyword evidence="6" id="KW-0479">Metal-binding</keyword>
<dbReference type="EMBL" id="QMQX01000097">
    <property type="protein sequence ID" value="RLE51594.1"/>
    <property type="molecule type" value="Genomic_DNA"/>
</dbReference>
<name>A0A497EW34_9CREN</name>
<evidence type="ECO:0000313" key="12">
    <source>
        <dbReference type="Proteomes" id="UP000272051"/>
    </source>
</evidence>
<dbReference type="Pfam" id="PF13662">
    <property type="entry name" value="Toprim_4"/>
    <property type="match status" value="1"/>
</dbReference>
<protein>
    <recommendedName>
        <fullName evidence="9">DNA primase DnaG</fullName>
        <ecNumber evidence="9">2.7.7.101</ecNumber>
    </recommendedName>
</protein>